<name>A0A1Y2DGQ8_9PEZI</name>
<proteinExistence type="predicted"/>
<evidence type="ECO:0000313" key="1">
    <source>
        <dbReference type="EMBL" id="ORY58429.1"/>
    </source>
</evidence>
<accession>A0A1Y2DGQ8</accession>
<gene>
    <name evidence="1" type="ORF">BCR38DRAFT_447270</name>
</gene>
<reference evidence="1 2" key="1">
    <citation type="submission" date="2016-07" db="EMBL/GenBank/DDBJ databases">
        <title>Pervasive Adenine N6-methylation of Active Genes in Fungi.</title>
        <authorList>
            <consortium name="DOE Joint Genome Institute"/>
            <person name="Mondo S.J."/>
            <person name="Dannebaum R.O."/>
            <person name="Kuo R.C."/>
            <person name="Labutti K."/>
            <person name="Haridas S."/>
            <person name="Kuo A."/>
            <person name="Salamov A."/>
            <person name="Ahrendt S.R."/>
            <person name="Lipzen A."/>
            <person name="Sullivan W."/>
            <person name="Andreopoulos W.B."/>
            <person name="Clum A."/>
            <person name="Lindquist E."/>
            <person name="Daum C."/>
            <person name="Ramamoorthy G.K."/>
            <person name="Gryganskyi A."/>
            <person name="Culley D."/>
            <person name="Magnuson J.K."/>
            <person name="James T.Y."/>
            <person name="O'Malley M.A."/>
            <person name="Stajich J.E."/>
            <person name="Spatafora J.W."/>
            <person name="Visel A."/>
            <person name="Grigoriev I.V."/>
        </authorList>
    </citation>
    <scope>NUCLEOTIDE SEQUENCE [LARGE SCALE GENOMIC DNA]</scope>
    <source>
        <strain evidence="1 2">CBS 129021</strain>
    </source>
</reference>
<evidence type="ECO:0000313" key="2">
    <source>
        <dbReference type="Proteomes" id="UP000193689"/>
    </source>
</evidence>
<dbReference type="RefSeq" id="XP_040711346.1">
    <property type="nucleotide sequence ID" value="XM_040861138.1"/>
</dbReference>
<comment type="caution">
    <text evidence="1">The sequence shown here is derived from an EMBL/GenBank/DDBJ whole genome shotgun (WGS) entry which is preliminary data.</text>
</comment>
<protein>
    <submittedName>
        <fullName evidence="1">Uncharacterized protein</fullName>
    </submittedName>
</protein>
<dbReference type="AlphaFoldDB" id="A0A1Y2DGQ8"/>
<keyword evidence="2" id="KW-1185">Reference proteome</keyword>
<dbReference type="Proteomes" id="UP000193689">
    <property type="component" value="Unassembled WGS sequence"/>
</dbReference>
<dbReference type="EMBL" id="MCFJ01000016">
    <property type="protein sequence ID" value="ORY58429.1"/>
    <property type="molecule type" value="Genomic_DNA"/>
</dbReference>
<organism evidence="1 2">
    <name type="scientific">Pseudomassariella vexata</name>
    <dbReference type="NCBI Taxonomy" id="1141098"/>
    <lineage>
        <taxon>Eukaryota</taxon>
        <taxon>Fungi</taxon>
        <taxon>Dikarya</taxon>
        <taxon>Ascomycota</taxon>
        <taxon>Pezizomycotina</taxon>
        <taxon>Sordariomycetes</taxon>
        <taxon>Xylariomycetidae</taxon>
        <taxon>Amphisphaeriales</taxon>
        <taxon>Pseudomassariaceae</taxon>
        <taxon>Pseudomassariella</taxon>
    </lineage>
</organism>
<dbReference type="GeneID" id="63777350"/>
<sequence length="56" mass="6644">MGNGFAKRETDGRDISWHMGLLDGQDRQPDFTDEDVKEFLMAWFDFILKLREYMNG</sequence>
<dbReference type="InParanoid" id="A0A1Y2DGQ8"/>